<dbReference type="EMBL" id="BSUJ01000001">
    <property type="protein sequence ID" value="GMA18985.1"/>
    <property type="molecule type" value="Genomic_DNA"/>
</dbReference>
<organism evidence="1 2">
    <name type="scientific">Arsenicicoccus piscis</name>
    <dbReference type="NCBI Taxonomy" id="673954"/>
    <lineage>
        <taxon>Bacteria</taxon>
        <taxon>Bacillati</taxon>
        <taxon>Actinomycetota</taxon>
        <taxon>Actinomycetes</taxon>
        <taxon>Micrococcales</taxon>
        <taxon>Intrasporangiaceae</taxon>
        <taxon>Arsenicicoccus</taxon>
    </lineage>
</organism>
<proteinExistence type="predicted"/>
<gene>
    <name evidence="1" type="ORF">GCM10025862_10060</name>
</gene>
<dbReference type="Proteomes" id="UP001157109">
    <property type="component" value="Unassembled WGS sequence"/>
</dbReference>
<dbReference type="SUPFAM" id="SSF46894">
    <property type="entry name" value="C-terminal effector domain of the bipartite response regulators"/>
    <property type="match status" value="1"/>
</dbReference>
<dbReference type="InterPro" id="IPR036388">
    <property type="entry name" value="WH-like_DNA-bd_sf"/>
</dbReference>
<dbReference type="RefSeq" id="WP_284283949.1">
    <property type="nucleotide sequence ID" value="NZ_BSUJ01000001.1"/>
</dbReference>
<evidence type="ECO:0008006" key="3">
    <source>
        <dbReference type="Google" id="ProtNLM"/>
    </source>
</evidence>
<dbReference type="Gene3D" id="1.10.10.10">
    <property type="entry name" value="Winged helix-like DNA-binding domain superfamily/Winged helix DNA-binding domain"/>
    <property type="match status" value="1"/>
</dbReference>
<dbReference type="InterPro" id="IPR016032">
    <property type="entry name" value="Sig_transdc_resp-reg_C-effctor"/>
</dbReference>
<evidence type="ECO:0000313" key="2">
    <source>
        <dbReference type="Proteomes" id="UP001157109"/>
    </source>
</evidence>
<reference evidence="2" key="1">
    <citation type="journal article" date="2019" name="Int. J. Syst. Evol. Microbiol.">
        <title>The Global Catalogue of Microorganisms (GCM) 10K type strain sequencing project: providing services to taxonomists for standard genome sequencing and annotation.</title>
        <authorList>
            <consortium name="The Broad Institute Genomics Platform"/>
            <consortium name="The Broad Institute Genome Sequencing Center for Infectious Disease"/>
            <person name="Wu L."/>
            <person name="Ma J."/>
        </authorList>
    </citation>
    <scope>NUCLEOTIDE SEQUENCE [LARGE SCALE GENOMIC DNA]</scope>
    <source>
        <strain evidence="2">NBRC 105830</strain>
    </source>
</reference>
<comment type="caution">
    <text evidence="1">The sequence shown here is derived from an EMBL/GenBank/DDBJ whole genome shotgun (WGS) entry which is preliminary data.</text>
</comment>
<protein>
    <recommendedName>
        <fullName evidence="3">DNA-binding response regulator</fullName>
    </recommendedName>
</protein>
<name>A0ABQ6HKQ1_9MICO</name>
<evidence type="ECO:0000313" key="1">
    <source>
        <dbReference type="EMBL" id="GMA18985.1"/>
    </source>
</evidence>
<keyword evidence="2" id="KW-1185">Reference proteome</keyword>
<accession>A0ABQ6HKQ1</accession>
<sequence>MVRERVDVSGRTDVRARIGVDDAEAALWLLRSVLSRRTDQGWEVSDLLDQGLANKQVAAQLGISPSAVSQRSIRAAHEEARRGRVLCTHLLGRLVQPEEA</sequence>